<dbReference type="AlphaFoldDB" id="A0A392S1R5"/>
<feature type="region of interest" description="Disordered" evidence="1">
    <location>
        <begin position="43"/>
        <end position="62"/>
    </location>
</feature>
<evidence type="ECO:0000313" key="2">
    <source>
        <dbReference type="EMBL" id="MCI41950.1"/>
    </source>
</evidence>
<protein>
    <submittedName>
        <fullName evidence="2">Uncharacterized protein</fullName>
    </submittedName>
</protein>
<feature type="compositionally biased region" description="Basic and acidic residues" evidence="1">
    <location>
        <begin position="49"/>
        <end position="62"/>
    </location>
</feature>
<feature type="non-terminal residue" evidence="2">
    <location>
        <position position="62"/>
    </location>
</feature>
<organism evidence="2 3">
    <name type="scientific">Trifolium medium</name>
    <dbReference type="NCBI Taxonomy" id="97028"/>
    <lineage>
        <taxon>Eukaryota</taxon>
        <taxon>Viridiplantae</taxon>
        <taxon>Streptophyta</taxon>
        <taxon>Embryophyta</taxon>
        <taxon>Tracheophyta</taxon>
        <taxon>Spermatophyta</taxon>
        <taxon>Magnoliopsida</taxon>
        <taxon>eudicotyledons</taxon>
        <taxon>Gunneridae</taxon>
        <taxon>Pentapetalae</taxon>
        <taxon>rosids</taxon>
        <taxon>fabids</taxon>
        <taxon>Fabales</taxon>
        <taxon>Fabaceae</taxon>
        <taxon>Papilionoideae</taxon>
        <taxon>50 kb inversion clade</taxon>
        <taxon>NPAAA clade</taxon>
        <taxon>Hologalegina</taxon>
        <taxon>IRL clade</taxon>
        <taxon>Trifolieae</taxon>
        <taxon>Trifolium</taxon>
    </lineage>
</organism>
<keyword evidence="3" id="KW-1185">Reference proteome</keyword>
<name>A0A392S1R5_9FABA</name>
<dbReference type="EMBL" id="LXQA010298293">
    <property type="protein sequence ID" value="MCI41950.1"/>
    <property type="molecule type" value="Genomic_DNA"/>
</dbReference>
<comment type="caution">
    <text evidence="2">The sequence shown here is derived from an EMBL/GenBank/DDBJ whole genome shotgun (WGS) entry which is preliminary data.</text>
</comment>
<reference evidence="2 3" key="1">
    <citation type="journal article" date="2018" name="Front. Plant Sci.">
        <title>Red Clover (Trifolium pratense) and Zigzag Clover (T. medium) - A Picture of Genomic Similarities and Differences.</title>
        <authorList>
            <person name="Dluhosova J."/>
            <person name="Istvanek J."/>
            <person name="Nedelnik J."/>
            <person name="Repkova J."/>
        </authorList>
    </citation>
    <scope>NUCLEOTIDE SEQUENCE [LARGE SCALE GENOMIC DNA]</scope>
    <source>
        <strain evidence="3">cv. 10/8</strain>
        <tissue evidence="2">Leaf</tissue>
    </source>
</reference>
<accession>A0A392S1R5</accession>
<proteinExistence type="predicted"/>
<sequence length="62" mass="6821">MHERKSKTNKGEAGVEKAVKFGRSKQRIGTYYSGFMIGIGGEGGFDGEGSYRCDRSSPEKEK</sequence>
<evidence type="ECO:0000256" key="1">
    <source>
        <dbReference type="SAM" id="MobiDB-lite"/>
    </source>
</evidence>
<dbReference type="Proteomes" id="UP000265520">
    <property type="component" value="Unassembled WGS sequence"/>
</dbReference>
<evidence type="ECO:0000313" key="3">
    <source>
        <dbReference type="Proteomes" id="UP000265520"/>
    </source>
</evidence>